<proteinExistence type="predicted"/>
<reference evidence="2 3" key="1">
    <citation type="submission" date="2018-06" db="EMBL/GenBank/DDBJ databases">
        <title>Genomic Encyclopedia of Type Strains, Phase IV (KMG-IV): sequencing the most valuable type-strain genomes for metagenomic binning, comparative biology and taxonomic classification.</title>
        <authorList>
            <person name="Goeker M."/>
        </authorList>
    </citation>
    <scope>NUCLEOTIDE SEQUENCE [LARGE SCALE GENOMIC DNA]</scope>
    <source>
        <strain evidence="2 3">DSM 25532</strain>
    </source>
</reference>
<dbReference type="EMBL" id="QNRR01000002">
    <property type="protein sequence ID" value="RBP45870.1"/>
    <property type="molecule type" value="Genomic_DNA"/>
</dbReference>
<dbReference type="RefSeq" id="WP_113957437.1">
    <property type="nucleotide sequence ID" value="NZ_QNRR01000002.1"/>
</dbReference>
<dbReference type="AlphaFoldDB" id="A0A366HQE4"/>
<feature type="compositionally biased region" description="Basic and acidic residues" evidence="1">
    <location>
        <begin position="147"/>
        <end position="156"/>
    </location>
</feature>
<protein>
    <submittedName>
        <fullName evidence="2">Uncharacterized protein</fullName>
    </submittedName>
</protein>
<evidence type="ECO:0000256" key="1">
    <source>
        <dbReference type="SAM" id="MobiDB-lite"/>
    </source>
</evidence>
<dbReference type="OrthoDB" id="190371at2"/>
<comment type="caution">
    <text evidence="2">The sequence shown here is derived from an EMBL/GenBank/DDBJ whole genome shotgun (WGS) entry which is preliminary data.</text>
</comment>
<keyword evidence="3" id="KW-1185">Reference proteome</keyword>
<accession>A0A366HQE4</accession>
<dbReference type="Proteomes" id="UP000253426">
    <property type="component" value="Unassembled WGS sequence"/>
</dbReference>
<feature type="region of interest" description="Disordered" evidence="1">
    <location>
        <begin position="135"/>
        <end position="156"/>
    </location>
</feature>
<name>A0A366HQE4_9BACT</name>
<gene>
    <name evidence="2" type="ORF">DES53_102254</name>
</gene>
<evidence type="ECO:0000313" key="3">
    <source>
        <dbReference type="Proteomes" id="UP000253426"/>
    </source>
</evidence>
<organism evidence="2 3">
    <name type="scientific">Roseimicrobium gellanilyticum</name>
    <dbReference type="NCBI Taxonomy" id="748857"/>
    <lineage>
        <taxon>Bacteria</taxon>
        <taxon>Pseudomonadati</taxon>
        <taxon>Verrucomicrobiota</taxon>
        <taxon>Verrucomicrobiia</taxon>
        <taxon>Verrucomicrobiales</taxon>
        <taxon>Verrucomicrobiaceae</taxon>
        <taxon>Roseimicrobium</taxon>
    </lineage>
</organism>
<sequence length="156" mass="17116">MPHLFRTHDGNEWKPGKPMALTLEDGTKVEGVWAGSAQVEKLPWWLSEPGSNLCQTDEVAAVAVRGEHTGETRWGNAPPGARLFFVLKPPQRGKNGHAYRLAKLVTTASTEAQTKYFDDERFSLFGTFNSDGTIASIPSLPPPSEPGDVRRPGELF</sequence>
<evidence type="ECO:0000313" key="2">
    <source>
        <dbReference type="EMBL" id="RBP45870.1"/>
    </source>
</evidence>